<evidence type="ECO:0000313" key="2">
    <source>
        <dbReference type="EMBL" id="TVU15432.1"/>
    </source>
</evidence>
<reference evidence="2 3" key="1">
    <citation type="journal article" date="2019" name="Sci. Rep.">
        <title>A high-quality genome of Eragrostis curvula grass provides insights into Poaceae evolution and supports new strategies to enhance forage quality.</title>
        <authorList>
            <person name="Carballo J."/>
            <person name="Santos B.A.C.M."/>
            <person name="Zappacosta D."/>
            <person name="Garbus I."/>
            <person name="Selva J.P."/>
            <person name="Gallo C.A."/>
            <person name="Diaz A."/>
            <person name="Albertini E."/>
            <person name="Caccamo M."/>
            <person name="Echenique V."/>
        </authorList>
    </citation>
    <scope>NUCLEOTIDE SEQUENCE [LARGE SCALE GENOMIC DNA]</scope>
    <source>
        <strain evidence="3">cv. Victoria</strain>
        <tissue evidence="2">Leaf</tissue>
    </source>
</reference>
<name>A0A5J9TVK3_9POAL</name>
<protein>
    <submittedName>
        <fullName evidence="2">Uncharacterized protein</fullName>
    </submittedName>
</protein>
<gene>
    <name evidence="2" type="ORF">EJB05_38953</name>
</gene>
<feature type="region of interest" description="Disordered" evidence="1">
    <location>
        <begin position="272"/>
        <end position="318"/>
    </location>
</feature>
<dbReference type="EMBL" id="RWGY01000031">
    <property type="protein sequence ID" value="TVU15432.1"/>
    <property type="molecule type" value="Genomic_DNA"/>
</dbReference>
<keyword evidence="3" id="KW-1185">Reference proteome</keyword>
<evidence type="ECO:0000313" key="3">
    <source>
        <dbReference type="Proteomes" id="UP000324897"/>
    </source>
</evidence>
<feature type="non-terminal residue" evidence="2">
    <location>
        <position position="318"/>
    </location>
</feature>
<organism evidence="2 3">
    <name type="scientific">Eragrostis curvula</name>
    <name type="common">weeping love grass</name>
    <dbReference type="NCBI Taxonomy" id="38414"/>
    <lineage>
        <taxon>Eukaryota</taxon>
        <taxon>Viridiplantae</taxon>
        <taxon>Streptophyta</taxon>
        <taxon>Embryophyta</taxon>
        <taxon>Tracheophyta</taxon>
        <taxon>Spermatophyta</taxon>
        <taxon>Magnoliopsida</taxon>
        <taxon>Liliopsida</taxon>
        <taxon>Poales</taxon>
        <taxon>Poaceae</taxon>
        <taxon>PACMAD clade</taxon>
        <taxon>Chloridoideae</taxon>
        <taxon>Eragrostideae</taxon>
        <taxon>Eragrostidinae</taxon>
        <taxon>Eragrostis</taxon>
    </lineage>
</organism>
<feature type="region of interest" description="Disordered" evidence="1">
    <location>
        <begin position="1"/>
        <end position="114"/>
    </location>
</feature>
<dbReference type="Gramene" id="TVU15432">
    <property type="protein sequence ID" value="TVU15432"/>
    <property type="gene ID" value="EJB05_38953"/>
</dbReference>
<dbReference type="OrthoDB" id="680707at2759"/>
<dbReference type="Proteomes" id="UP000324897">
    <property type="component" value="Unassembled WGS sequence"/>
</dbReference>
<proteinExistence type="predicted"/>
<comment type="caution">
    <text evidence="2">The sequence shown here is derived from an EMBL/GenBank/DDBJ whole genome shotgun (WGS) entry which is preliminary data.</text>
</comment>
<dbReference type="AlphaFoldDB" id="A0A5J9TVK3"/>
<feature type="compositionally biased region" description="Acidic residues" evidence="1">
    <location>
        <begin position="296"/>
        <end position="318"/>
    </location>
</feature>
<feature type="compositionally biased region" description="Basic and acidic residues" evidence="1">
    <location>
        <begin position="45"/>
        <end position="56"/>
    </location>
</feature>
<evidence type="ECO:0000256" key="1">
    <source>
        <dbReference type="SAM" id="MobiDB-lite"/>
    </source>
</evidence>
<accession>A0A5J9TVK3</accession>
<sequence>MATPSRPPDAGAVDPGPSPDEADADRAAAVRIEGAPATVVQGDASARRRADGDGDPRSPAGARGVQVAAMSGAHVEAPEVTATQKPAGVHGGARPGSAAAGSGTGKAAEESQDSGLDRNTSFMLRIKLVCNRKARNNAKCWSFEKVVDSDLTNFTDLVESVVQEFPPDYLEVPHVQYYDEATKTFPEIKSDQELMSMFTKQWKRKVVILFIVYRGACDPFEPISEWEFEVDDLPIAMEENEQDDYLRNPLPENEHVCVNEEGMYLQMEPPHEPVNALQVIPSSMEKEKDPAYVPSDSEEGDDSEHGDDSEDGAEEEAA</sequence>
<feature type="non-terminal residue" evidence="2">
    <location>
        <position position="1"/>
    </location>
</feature>